<accession>A0A7W7ZL07</accession>
<dbReference type="Proteomes" id="UP000540989">
    <property type="component" value="Unassembled WGS sequence"/>
</dbReference>
<name>A0A7W7ZL07_9BACT</name>
<comment type="caution">
    <text evidence="1">The sequence shown here is derived from an EMBL/GenBank/DDBJ whole genome shotgun (WGS) entry which is preliminary data.</text>
</comment>
<dbReference type="EMBL" id="JACHIP010000029">
    <property type="protein sequence ID" value="MBB5061151.1"/>
    <property type="molecule type" value="Genomic_DNA"/>
</dbReference>
<dbReference type="AlphaFoldDB" id="A0A7W7ZL07"/>
<sequence>METILSGTSCKTGFSATSARSDVISGDLSTNADFAGVSSAGAYLRRKPLTMIATPPSASDKPTTSIVANWTPLSGAIIPGEGL</sequence>
<keyword evidence="2" id="KW-1185">Reference proteome</keyword>
<protein>
    <submittedName>
        <fullName evidence="1">Uncharacterized protein</fullName>
    </submittedName>
</protein>
<gene>
    <name evidence="1" type="ORF">HDF16_005887</name>
</gene>
<proteinExistence type="predicted"/>
<evidence type="ECO:0000313" key="2">
    <source>
        <dbReference type="Proteomes" id="UP000540989"/>
    </source>
</evidence>
<evidence type="ECO:0000313" key="1">
    <source>
        <dbReference type="EMBL" id="MBB5061151.1"/>
    </source>
</evidence>
<organism evidence="1 2">
    <name type="scientific">Granulicella aggregans</name>
    <dbReference type="NCBI Taxonomy" id="474949"/>
    <lineage>
        <taxon>Bacteria</taxon>
        <taxon>Pseudomonadati</taxon>
        <taxon>Acidobacteriota</taxon>
        <taxon>Terriglobia</taxon>
        <taxon>Terriglobales</taxon>
        <taxon>Acidobacteriaceae</taxon>
        <taxon>Granulicella</taxon>
    </lineage>
</organism>
<reference evidence="1 2" key="1">
    <citation type="submission" date="2020-08" db="EMBL/GenBank/DDBJ databases">
        <title>Genomic Encyclopedia of Type Strains, Phase IV (KMG-V): Genome sequencing to study the core and pangenomes of soil and plant-associated prokaryotes.</title>
        <authorList>
            <person name="Whitman W."/>
        </authorList>
    </citation>
    <scope>NUCLEOTIDE SEQUENCE [LARGE SCALE GENOMIC DNA]</scope>
    <source>
        <strain evidence="1 2">M8UP14</strain>
    </source>
</reference>